<evidence type="ECO:0000256" key="5">
    <source>
        <dbReference type="ARBA" id="ARBA00023277"/>
    </source>
</evidence>
<dbReference type="Proteomes" id="UP000191285">
    <property type="component" value="Unassembled WGS sequence"/>
</dbReference>
<keyword evidence="3" id="KW-0479">Metal-binding</keyword>
<name>A0A1V6SJ88_9EURO</name>
<evidence type="ECO:0000256" key="1">
    <source>
        <dbReference type="ARBA" id="ARBA00001913"/>
    </source>
</evidence>
<comment type="similarity">
    <text evidence="2">Belongs to the glycosyl hydrolase 13 family.</text>
</comment>
<keyword evidence="5" id="KW-0119">Carbohydrate metabolism</keyword>
<evidence type="ECO:0000256" key="4">
    <source>
        <dbReference type="ARBA" id="ARBA00022801"/>
    </source>
</evidence>
<dbReference type="SUPFAM" id="SSF51445">
    <property type="entry name" value="(Trans)glycosidases"/>
    <property type="match status" value="1"/>
</dbReference>
<reference evidence="10" key="1">
    <citation type="journal article" date="2017" name="Nat. Microbiol.">
        <title>Global analysis of biosynthetic gene clusters reveals vast potential of secondary metabolite production in Penicillium species.</title>
        <authorList>
            <person name="Nielsen J.C."/>
            <person name="Grijseels S."/>
            <person name="Prigent S."/>
            <person name="Ji B."/>
            <person name="Dainat J."/>
            <person name="Nielsen K.F."/>
            <person name="Frisvad J.C."/>
            <person name="Workman M."/>
            <person name="Nielsen J."/>
        </authorList>
    </citation>
    <scope>NUCLEOTIDE SEQUENCE [LARGE SCALE GENOMIC DNA]</scope>
    <source>
        <strain evidence="10">IBT 24891</strain>
    </source>
</reference>
<dbReference type="STRING" id="303698.A0A1V6SJ88"/>
<dbReference type="InterPro" id="IPR013776">
    <property type="entry name" value="A-amylase_thermo"/>
</dbReference>
<accession>A0A1V6SJ88</accession>
<evidence type="ECO:0000259" key="8">
    <source>
        <dbReference type="SMART" id="SM00642"/>
    </source>
</evidence>
<evidence type="ECO:0000256" key="7">
    <source>
        <dbReference type="SAM" id="Phobius"/>
    </source>
</evidence>
<dbReference type="GO" id="GO:0005975">
    <property type="term" value="P:carbohydrate metabolic process"/>
    <property type="evidence" value="ECO:0007669"/>
    <property type="project" value="InterPro"/>
</dbReference>
<organism evidence="9 10">
    <name type="scientific">Penicillium steckii</name>
    <dbReference type="NCBI Taxonomy" id="303698"/>
    <lineage>
        <taxon>Eukaryota</taxon>
        <taxon>Fungi</taxon>
        <taxon>Dikarya</taxon>
        <taxon>Ascomycota</taxon>
        <taxon>Pezizomycotina</taxon>
        <taxon>Eurotiomycetes</taxon>
        <taxon>Eurotiomycetidae</taxon>
        <taxon>Eurotiales</taxon>
        <taxon>Aspergillaceae</taxon>
        <taxon>Penicillium</taxon>
    </lineage>
</organism>
<evidence type="ECO:0000313" key="10">
    <source>
        <dbReference type="Proteomes" id="UP000191285"/>
    </source>
</evidence>
<proteinExistence type="inferred from homology"/>
<dbReference type="GO" id="GO:0004553">
    <property type="term" value="F:hydrolase activity, hydrolyzing O-glycosyl compounds"/>
    <property type="evidence" value="ECO:0007669"/>
    <property type="project" value="InterPro"/>
</dbReference>
<dbReference type="Gene3D" id="2.40.30.140">
    <property type="match status" value="1"/>
</dbReference>
<dbReference type="SMART" id="SM00642">
    <property type="entry name" value="Aamy"/>
    <property type="match status" value="1"/>
</dbReference>
<dbReference type="Gene3D" id="3.20.20.80">
    <property type="entry name" value="Glycosidases"/>
    <property type="match status" value="1"/>
</dbReference>
<dbReference type="CDD" id="cd11318">
    <property type="entry name" value="AmyAc_bac_fung_AmyA"/>
    <property type="match status" value="1"/>
</dbReference>
<dbReference type="OrthoDB" id="550577at2759"/>
<comment type="caution">
    <text evidence="9">The sequence shown here is derived from an EMBL/GenBank/DDBJ whole genome shotgun (WGS) entry which is preliminary data.</text>
</comment>
<dbReference type="PIRSF" id="PIRSF001021">
    <property type="entry name" value="Alph-amls_thrmst"/>
    <property type="match status" value="1"/>
</dbReference>
<evidence type="ECO:0000256" key="6">
    <source>
        <dbReference type="ARBA" id="ARBA00023295"/>
    </source>
</evidence>
<dbReference type="EMBL" id="MLKD01000039">
    <property type="protein sequence ID" value="OQE14077.1"/>
    <property type="molecule type" value="Genomic_DNA"/>
</dbReference>
<dbReference type="NCBIfam" id="NF006968">
    <property type="entry name" value="PRK09441.1-1"/>
    <property type="match status" value="1"/>
</dbReference>
<keyword evidence="6" id="KW-0326">Glycosidase</keyword>
<keyword evidence="7" id="KW-1133">Transmembrane helix</keyword>
<dbReference type="GO" id="GO:0005509">
    <property type="term" value="F:calcium ion binding"/>
    <property type="evidence" value="ECO:0007669"/>
    <property type="project" value="InterPro"/>
</dbReference>
<evidence type="ECO:0000256" key="3">
    <source>
        <dbReference type="ARBA" id="ARBA00022723"/>
    </source>
</evidence>
<dbReference type="InterPro" id="IPR006047">
    <property type="entry name" value="GH13_cat_dom"/>
</dbReference>
<feature type="transmembrane region" description="Helical" evidence="7">
    <location>
        <begin position="23"/>
        <end position="42"/>
    </location>
</feature>
<dbReference type="InterPro" id="IPR017853">
    <property type="entry name" value="GH"/>
</dbReference>
<dbReference type="PANTHER" id="PTHR43447">
    <property type="entry name" value="ALPHA-AMYLASE"/>
    <property type="match status" value="1"/>
</dbReference>
<dbReference type="Gene3D" id="2.60.40.1180">
    <property type="entry name" value="Golgi alpha-mannosidase II"/>
    <property type="match status" value="1"/>
</dbReference>
<evidence type="ECO:0000256" key="2">
    <source>
        <dbReference type="ARBA" id="ARBA00008061"/>
    </source>
</evidence>
<keyword evidence="10" id="KW-1185">Reference proteome</keyword>
<evidence type="ECO:0000313" key="9">
    <source>
        <dbReference type="EMBL" id="OQE14077.1"/>
    </source>
</evidence>
<dbReference type="NCBIfam" id="NF006969">
    <property type="entry name" value="PRK09441.1-2"/>
    <property type="match status" value="1"/>
</dbReference>
<dbReference type="InterPro" id="IPR013780">
    <property type="entry name" value="Glyco_hydro_b"/>
</dbReference>
<dbReference type="AlphaFoldDB" id="A0A1V6SJ88"/>
<gene>
    <name evidence="9" type="ORF">PENSTE_c039G08560</name>
</gene>
<protein>
    <recommendedName>
        <fullName evidence="8">Glycosyl hydrolase family 13 catalytic domain-containing protein</fullName>
    </recommendedName>
</protein>
<keyword evidence="7" id="KW-0472">Membrane</keyword>
<comment type="cofactor">
    <cofactor evidence="1">
        <name>Ca(2+)</name>
        <dbReference type="ChEBI" id="CHEBI:29108"/>
    </cofactor>
</comment>
<feature type="domain" description="Glycosyl hydrolase family 13 catalytic" evidence="8">
    <location>
        <begin position="77"/>
        <end position="487"/>
    </location>
</feature>
<keyword evidence="4" id="KW-0378">Hydrolase</keyword>
<sequence length="550" mass="62922">MIFSKRASIYFLAIYECGSGRRILLYLWFIGYVAVSHMSSLLSCCLKSRRKAEEWNEIKDTIENSEKALEWSIPSNSIMLQGFEWHVPADQHHWKRLQMVLPNLKDLGVDNIWIPPACKGMQSTGTGYDVYDLYDVGEFDQKGSRATRWGPKEDLQELVRSAQDIGIGIIWDTVLNHKAGADFTEKFSAVKVNPENRNIELAKPEDINAWVGFDFPGRRGKYSSMKYHYQHFNGVDWDDSRGQHAIYKVSNPRKEWSPDVSNEHGNYDYLMFANLDQNHPEVRADLFKWAEWIGSEFPLSGMRIDAAKHYSASFQRDFVNHLRGTVGANYLFVSEYWRGEVKYLLEYLKILQGSVSLFDVPLLGRISETSQTEGGDLRKIFKGTLVEQSPEHAVTFVGNHDTQPGQSLETNVVPFFKPIAYSLILLRAQGHPCVFYGDLYGLQDGRNSSKAPPCQGVLPILMRARKLYAYGEQRDYFNKRNCIGFVRYGNMSYPFGLACVISNSYTNYKRMYVGKNHKGEEWTDILSRCIGTVIIDSRGYGVFPVAAKSY</sequence>
<dbReference type="Pfam" id="PF00128">
    <property type="entry name" value="Alpha-amylase"/>
    <property type="match status" value="1"/>
</dbReference>
<keyword evidence="7" id="KW-0812">Transmembrane</keyword>
<dbReference type="SUPFAM" id="SSF51011">
    <property type="entry name" value="Glycosyl hydrolase domain"/>
    <property type="match status" value="1"/>
</dbReference>